<keyword evidence="2" id="KW-1185">Reference proteome</keyword>
<protein>
    <submittedName>
        <fullName evidence="1">Uncharacterized protein</fullName>
    </submittedName>
</protein>
<proteinExistence type="predicted"/>
<gene>
    <name evidence="1" type="ORF">QAD02_014460</name>
</gene>
<dbReference type="EMBL" id="CM056742">
    <property type="protein sequence ID" value="KAJ8678673.1"/>
    <property type="molecule type" value="Genomic_DNA"/>
</dbReference>
<comment type="caution">
    <text evidence="1">The sequence shown here is derived from an EMBL/GenBank/DDBJ whole genome shotgun (WGS) entry which is preliminary data.</text>
</comment>
<organism evidence="1 2">
    <name type="scientific">Eretmocerus hayati</name>
    <dbReference type="NCBI Taxonomy" id="131215"/>
    <lineage>
        <taxon>Eukaryota</taxon>
        <taxon>Metazoa</taxon>
        <taxon>Ecdysozoa</taxon>
        <taxon>Arthropoda</taxon>
        <taxon>Hexapoda</taxon>
        <taxon>Insecta</taxon>
        <taxon>Pterygota</taxon>
        <taxon>Neoptera</taxon>
        <taxon>Endopterygota</taxon>
        <taxon>Hymenoptera</taxon>
        <taxon>Apocrita</taxon>
        <taxon>Proctotrupomorpha</taxon>
        <taxon>Chalcidoidea</taxon>
        <taxon>Aphelinidae</taxon>
        <taxon>Aphelininae</taxon>
        <taxon>Eretmocerus</taxon>
    </lineage>
</organism>
<accession>A0ACC2P6E2</accession>
<evidence type="ECO:0000313" key="2">
    <source>
        <dbReference type="Proteomes" id="UP001239111"/>
    </source>
</evidence>
<reference evidence="1" key="1">
    <citation type="submission" date="2023-04" db="EMBL/GenBank/DDBJ databases">
        <title>A chromosome-level genome assembly of the parasitoid wasp Eretmocerus hayati.</title>
        <authorList>
            <person name="Zhong Y."/>
            <person name="Liu S."/>
            <person name="Liu Y."/>
        </authorList>
    </citation>
    <scope>NUCLEOTIDE SEQUENCE</scope>
    <source>
        <strain evidence="1">ZJU_SS_LIU_2023</strain>
    </source>
</reference>
<evidence type="ECO:0000313" key="1">
    <source>
        <dbReference type="EMBL" id="KAJ8678673.1"/>
    </source>
</evidence>
<dbReference type="Proteomes" id="UP001239111">
    <property type="component" value="Chromosome 2"/>
</dbReference>
<name>A0ACC2P6E2_9HYME</name>
<sequence>MPLIIERDLMKKPYLGGWKHKVTGIVYLNGDSQTGPRPKRVPPEKTCSRKVQTLKQADKECQPPYESAQQMWRKDCYIASVSDKYITAKPYKSSEEMLTHSDFDREVRIIQRCYRAYRILKFMKECARVYRKMLEECEKSEEERKLAKRRLKERECQALREPHTVSEEDALLNKVEREVISRERGVRSRLGLLSARQRALLSAEPRLRVARDARRRSSRLRFLRVSCSPRRWIDDRGRLVEMLGLRQQAARECLALYDELARDPDIQDATSSNCRLEVLIKARNSVENHFCKDADFFRYLLDQEISFVSQNIENSQLGYLRQRITGGYLQFLRTSHNCTCKSENGNGSPNICDYEFREPLDKNKVFCPSCRKLLSRNKFPTAVTKQQLDKCKGCLRLQANARGHVDVRPYGHMLRELRALEADLGAPDGLADVLRPADIRHLVLDVWHGHSALSGRSEPWKLRLARYDLEKPWSPWNCILLAEDELQPHLELGKQRMESPTTQPYSAHLRRRIGAAQRTARTWFRYVCVRGKCRKLLFESEESSVGLQIAANSAGI</sequence>